<comment type="caution">
    <text evidence="1">The sequence shown here is derived from an EMBL/GenBank/DDBJ whole genome shotgun (WGS) entry which is preliminary data.</text>
</comment>
<dbReference type="AlphaFoldDB" id="A0A0F9GLF7"/>
<gene>
    <name evidence="1" type="ORF">LCGC14_1812490</name>
</gene>
<reference evidence="1" key="1">
    <citation type="journal article" date="2015" name="Nature">
        <title>Complex archaea that bridge the gap between prokaryotes and eukaryotes.</title>
        <authorList>
            <person name="Spang A."/>
            <person name="Saw J.H."/>
            <person name="Jorgensen S.L."/>
            <person name="Zaremba-Niedzwiedzka K."/>
            <person name="Martijn J."/>
            <person name="Lind A.E."/>
            <person name="van Eijk R."/>
            <person name="Schleper C."/>
            <person name="Guy L."/>
            <person name="Ettema T.J."/>
        </authorList>
    </citation>
    <scope>NUCLEOTIDE SEQUENCE</scope>
</reference>
<name>A0A0F9GLF7_9ZZZZ</name>
<evidence type="ECO:0000313" key="1">
    <source>
        <dbReference type="EMBL" id="KKL99633.1"/>
    </source>
</evidence>
<dbReference type="EMBL" id="LAZR01017629">
    <property type="protein sequence ID" value="KKL99633.1"/>
    <property type="molecule type" value="Genomic_DNA"/>
</dbReference>
<sequence>MTKYLVLVEVDIDEKDVKKSILPFSQSLVRTVAGIGDVGEHVTVEKALNLEFIERIEGVQVWEVDEDVGGDPLPTVAVVQDKFSAGQHVDVILLPSDSSKALQGNRLRRLTAVIRREE</sequence>
<organism evidence="1">
    <name type="scientific">marine sediment metagenome</name>
    <dbReference type="NCBI Taxonomy" id="412755"/>
    <lineage>
        <taxon>unclassified sequences</taxon>
        <taxon>metagenomes</taxon>
        <taxon>ecological metagenomes</taxon>
    </lineage>
</organism>
<proteinExistence type="predicted"/>
<protein>
    <submittedName>
        <fullName evidence="1">Uncharacterized protein</fullName>
    </submittedName>
</protein>
<accession>A0A0F9GLF7</accession>